<evidence type="ECO:0000313" key="2">
    <source>
        <dbReference type="Proteomes" id="UP001163603"/>
    </source>
</evidence>
<accession>A0ACC0X0T6</accession>
<dbReference type="Proteomes" id="UP001163603">
    <property type="component" value="Chromosome 15"/>
</dbReference>
<name>A0ACC0X0T6_9ROSI</name>
<evidence type="ECO:0000313" key="1">
    <source>
        <dbReference type="EMBL" id="KAJ0007550.1"/>
    </source>
</evidence>
<proteinExistence type="predicted"/>
<organism evidence="1 2">
    <name type="scientific">Pistacia integerrima</name>
    <dbReference type="NCBI Taxonomy" id="434235"/>
    <lineage>
        <taxon>Eukaryota</taxon>
        <taxon>Viridiplantae</taxon>
        <taxon>Streptophyta</taxon>
        <taxon>Embryophyta</taxon>
        <taxon>Tracheophyta</taxon>
        <taxon>Spermatophyta</taxon>
        <taxon>Magnoliopsida</taxon>
        <taxon>eudicotyledons</taxon>
        <taxon>Gunneridae</taxon>
        <taxon>Pentapetalae</taxon>
        <taxon>rosids</taxon>
        <taxon>malvids</taxon>
        <taxon>Sapindales</taxon>
        <taxon>Anacardiaceae</taxon>
        <taxon>Pistacia</taxon>
    </lineage>
</organism>
<comment type="caution">
    <text evidence="1">The sequence shown here is derived from an EMBL/GenBank/DDBJ whole genome shotgun (WGS) entry which is preliminary data.</text>
</comment>
<dbReference type="EMBL" id="CM047750">
    <property type="protein sequence ID" value="KAJ0007550.1"/>
    <property type="molecule type" value="Genomic_DNA"/>
</dbReference>
<reference evidence="2" key="1">
    <citation type="journal article" date="2023" name="G3 (Bethesda)">
        <title>Genome assembly and association tests identify interacting loci associated with vigor, precocity, and sex in interspecific pistachio rootstocks.</title>
        <authorList>
            <person name="Palmer W."/>
            <person name="Jacygrad E."/>
            <person name="Sagayaradj S."/>
            <person name="Cavanaugh K."/>
            <person name="Han R."/>
            <person name="Bertier L."/>
            <person name="Beede B."/>
            <person name="Kafkas S."/>
            <person name="Golino D."/>
            <person name="Preece J."/>
            <person name="Michelmore R."/>
        </authorList>
    </citation>
    <scope>NUCLEOTIDE SEQUENCE [LARGE SCALE GENOMIC DNA]</scope>
</reference>
<gene>
    <name evidence="1" type="ORF">Pint_30781</name>
</gene>
<sequence>MESLFVLDFLDKDIGDVEPVKPTSLMEAPFKPLEKVKDLKELAAKLRSVNEFAVKSDC</sequence>
<protein>
    <submittedName>
        <fullName evidence="1">Uncharacterized protein</fullName>
    </submittedName>
</protein>
<keyword evidence="2" id="KW-1185">Reference proteome</keyword>